<dbReference type="PaxDb" id="55529-EKX33533"/>
<dbReference type="OMA" id="YITIAMF"/>
<dbReference type="Gene3D" id="1.20.120.550">
    <property type="entry name" value="Membrane associated eicosanoid/glutathione metabolism-like domain"/>
    <property type="match status" value="1"/>
</dbReference>
<evidence type="ECO:0000313" key="6">
    <source>
        <dbReference type="EMBL" id="EKX33533.1"/>
    </source>
</evidence>
<reference evidence="7" key="3">
    <citation type="submission" date="2016-03" db="UniProtKB">
        <authorList>
            <consortium name="EnsemblProtists"/>
        </authorList>
    </citation>
    <scope>IDENTIFICATION</scope>
</reference>
<dbReference type="EnsemblProtists" id="EKX33533">
    <property type="protein sequence ID" value="EKX33533"/>
    <property type="gene ID" value="GUITHDRAFT_81305"/>
</dbReference>
<name>L1IBC6_GUITC</name>
<keyword evidence="4 5" id="KW-0472">Membrane</keyword>
<dbReference type="EMBL" id="JH993138">
    <property type="protein sequence ID" value="EKX33533.1"/>
    <property type="molecule type" value="Genomic_DNA"/>
</dbReference>
<gene>
    <name evidence="6" type="ORF">GUITHDRAFT_81305</name>
</gene>
<keyword evidence="3 5" id="KW-1133">Transmembrane helix</keyword>
<reference evidence="8" key="2">
    <citation type="submission" date="2012-11" db="EMBL/GenBank/DDBJ databases">
        <authorList>
            <person name="Kuo A."/>
            <person name="Curtis B.A."/>
            <person name="Tanifuji G."/>
            <person name="Burki F."/>
            <person name="Gruber A."/>
            <person name="Irimia M."/>
            <person name="Maruyama S."/>
            <person name="Arias M.C."/>
            <person name="Ball S.G."/>
            <person name="Gile G.H."/>
            <person name="Hirakawa Y."/>
            <person name="Hopkins J.F."/>
            <person name="Rensing S.A."/>
            <person name="Schmutz J."/>
            <person name="Symeonidi A."/>
            <person name="Elias M."/>
            <person name="Eveleigh R.J."/>
            <person name="Herman E.K."/>
            <person name="Klute M.J."/>
            <person name="Nakayama T."/>
            <person name="Obornik M."/>
            <person name="Reyes-Prieto A."/>
            <person name="Armbrust E.V."/>
            <person name="Aves S.J."/>
            <person name="Beiko R.G."/>
            <person name="Coutinho P."/>
            <person name="Dacks J.B."/>
            <person name="Durnford D.G."/>
            <person name="Fast N.M."/>
            <person name="Green B.R."/>
            <person name="Grisdale C."/>
            <person name="Hempe F."/>
            <person name="Henrissat B."/>
            <person name="Hoppner M.P."/>
            <person name="Ishida K.-I."/>
            <person name="Kim E."/>
            <person name="Koreny L."/>
            <person name="Kroth P.G."/>
            <person name="Liu Y."/>
            <person name="Malik S.-B."/>
            <person name="Maier U.G."/>
            <person name="McRose D."/>
            <person name="Mock T."/>
            <person name="Neilson J.A."/>
            <person name="Onodera N.T."/>
            <person name="Poole A.M."/>
            <person name="Pritham E.J."/>
            <person name="Richards T.A."/>
            <person name="Rocap G."/>
            <person name="Roy S.W."/>
            <person name="Sarai C."/>
            <person name="Schaack S."/>
            <person name="Shirato S."/>
            <person name="Slamovits C.H."/>
            <person name="Spencer D.F."/>
            <person name="Suzuki S."/>
            <person name="Worden A.Z."/>
            <person name="Zauner S."/>
            <person name="Barry K."/>
            <person name="Bell C."/>
            <person name="Bharti A.K."/>
            <person name="Crow J.A."/>
            <person name="Grimwood J."/>
            <person name="Kramer R."/>
            <person name="Lindquist E."/>
            <person name="Lucas S."/>
            <person name="Salamov A."/>
            <person name="McFadden G.I."/>
            <person name="Lane C.E."/>
            <person name="Keeling P.J."/>
            <person name="Gray M.W."/>
            <person name="Grigoriev I.V."/>
            <person name="Archibald J.M."/>
        </authorList>
    </citation>
    <scope>NUCLEOTIDE SEQUENCE</scope>
    <source>
        <strain evidence="8">CCMP2712</strain>
    </source>
</reference>
<comment type="subcellular location">
    <subcellularLocation>
        <location evidence="1">Membrane</location>
    </subcellularLocation>
</comment>
<evidence type="ECO:0000256" key="1">
    <source>
        <dbReference type="ARBA" id="ARBA00004370"/>
    </source>
</evidence>
<dbReference type="SUPFAM" id="SSF161084">
    <property type="entry name" value="MAPEG domain-like"/>
    <property type="match status" value="1"/>
</dbReference>
<dbReference type="OrthoDB" id="59983at2759"/>
<sequence length="176" mass="19576">MIYVISSSIQDIYPSSSSSSSSSSSFLGTDALRALSPVIRVTIGWAVLLYTFLFYQSWTKFYAHKKMKDDSKKDTKPPSLMDVKYNSAAGSKYLALNGDRTVGNMLEQSTAFLVALWMHALFINVKSAAQLGWVWLTFRGLYPLVFDLGVPWLLVSTVPDYLVIAALLLPVCQMVL</sequence>
<feature type="transmembrane region" description="Helical" evidence="5">
    <location>
        <begin position="110"/>
        <end position="129"/>
    </location>
</feature>
<dbReference type="Pfam" id="PF01124">
    <property type="entry name" value="MAPEG"/>
    <property type="match status" value="1"/>
</dbReference>
<proteinExistence type="predicted"/>
<evidence type="ECO:0000256" key="3">
    <source>
        <dbReference type="ARBA" id="ARBA00022989"/>
    </source>
</evidence>
<feature type="transmembrane region" description="Helical" evidence="5">
    <location>
        <begin position="149"/>
        <end position="172"/>
    </location>
</feature>
<dbReference type="InterPro" id="IPR001129">
    <property type="entry name" value="Membr-assoc_MAPEG"/>
</dbReference>
<keyword evidence="8" id="KW-1185">Reference proteome</keyword>
<evidence type="ECO:0000256" key="2">
    <source>
        <dbReference type="ARBA" id="ARBA00022692"/>
    </source>
</evidence>
<dbReference type="KEGG" id="gtt:GUITHDRAFT_81305"/>
<evidence type="ECO:0000313" key="8">
    <source>
        <dbReference type="Proteomes" id="UP000011087"/>
    </source>
</evidence>
<dbReference type="AlphaFoldDB" id="L1IBC6"/>
<dbReference type="GeneID" id="17290262"/>
<organism evidence="6">
    <name type="scientific">Guillardia theta (strain CCMP2712)</name>
    <name type="common">Cryptophyte</name>
    <dbReference type="NCBI Taxonomy" id="905079"/>
    <lineage>
        <taxon>Eukaryota</taxon>
        <taxon>Cryptophyceae</taxon>
        <taxon>Pyrenomonadales</taxon>
        <taxon>Geminigeraceae</taxon>
        <taxon>Guillardia</taxon>
    </lineage>
</organism>
<dbReference type="GO" id="GO:0016020">
    <property type="term" value="C:membrane"/>
    <property type="evidence" value="ECO:0007669"/>
    <property type="project" value="UniProtKB-SubCell"/>
</dbReference>
<reference evidence="6 8" key="1">
    <citation type="journal article" date="2012" name="Nature">
        <title>Algal genomes reveal evolutionary mosaicism and the fate of nucleomorphs.</title>
        <authorList>
            <consortium name="DOE Joint Genome Institute"/>
            <person name="Curtis B.A."/>
            <person name="Tanifuji G."/>
            <person name="Burki F."/>
            <person name="Gruber A."/>
            <person name="Irimia M."/>
            <person name="Maruyama S."/>
            <person name="Arias M.C."/>
            <person name="Ball S.G."/>
            <person name="Gile G.H."/>
            <person name="Hirakawa Y."/>
            <person name="Hopkins J.F."/>
            <person name="Kuo A."/>
            <person name="Rensing S.A."/>
            <person name="Schmutz J."/>
            <person name="Symeonidi A."/>
            <person name="Elias M."/>
            <person name="Eveleigh R.J."/>
            <person name="Herman E.K."/>
            <person name="Klute M.J."/>
            <person name="Nakayama T."/>
            <person name="Obornik M."/>
            <person name="Reyes-Prieto A."/>
            <person name="Armbrust E.V."/>
            <person name="Aves S.J."/>
            <person name="Beiko R.G."/>
            <person name="Coutinho P."/>
            <person name="Dacks J.B."/>
            <person name="Durnford D.G."/>
            <person name="Fast N.M."/>
            <person name="Green B.R."/>
            <person name="Grisdale C.J."/>
            <person name="Hempel F."/>
            <person name="Henrissat B."/>
            <person name="Hoppner M.P."/>
            <person name="Ishida K."/>
            <person name="Kim E."/>
            <person name="Koreny L."/>
            <person name="Kroth P.G."/>
            <person name="Liu Y."/>
            <person name="Malik S.B."/>
            <person name="Maier U.G."/>
            <person name="McRose D."/>
            <person name="Mock T."/>
            <person name="Neilson J.A."/>
            <person name="Onodera N.T."/>
            <person name="Poole A.M."/>
            <person name="Pritham E.J."/>
            <person name="Richards T.A."/>
            <person name="Rocap G."/>
            <person name="Roy S.W."/>
            <person name="Sarai C."/>
            <person name="Schaack S."/>
            <person name="Shirato S."/>
            <person name="Slamovits C.H."/>
            <person name="Spencer D.F."/>
            <person name="Suzuki S."/>
            <person name="Worden A.Z."/>
            <person name="Zauner S."/>
            <person name="Barry K."/>
            <person name="Bell C."/>
            <person name="Bharti A.K."/>
            <person name="Crow J.A."/>
            <person name="Grimwood J."/>
            <person name="Kramer R."/>
            <person name="Lindquist E."/>
            <person name="Lucas S."/>
            <person name="Salamov A."/>
            <person name="McFadden G.I."/>
            <person name="Lane C.E."/>
            <person name="Keeling P.J."/>
            <person name="Gray M.W."/>
            <person name="Grigoriev I.V."/>
            <person name="Archibald J.M."/>
        </authorList>
    </citation>
    <scope>NUCLEOTIDE SEQUENCE</scope>
    <source>
        <strain evidence="6 8">CCMP2712</strain>
    </source>
</reference>
<protein>
    <submittedName>
        <fullName evidence="6 7">Uncharacterized protein</fullName>
    </submittedName>
</protein>
<dbReference type="Proteomes" id="UP000011087">
    <property type="component" value="Unassembled WGS sequence"/>
</dbReference>
<feature type="transmembrane region" description="Helical" evidence="5">
    <location>
        <begin position="38"/>
        <end position="58"/>
    </location>
</feature>
<evidence type="ECO:0000313" key="7">
    <source>
        <dbReference type="EnsemblProtists" id="EKX33533"/>
    </source>
</evidence>
<evidence type="ECO:0000256" key="4">
    <source>
        <dbReference type="ARBA" id="ARBA00023136"/>
    </source>
</evidence>
<dbReference type="eggNOG" id="ENOG502S7VR">
    <property type="taxonomic scope" value="Eukaryota"/>
</dbReference>
<evidence type="ECO:0000256" key="5">
    <source>
        <dbReference type="SAM" id="Phobius"/>
    </source>
</evidence>
<dbReference type="InterPro" id="IPR023352">
    <property type="entry name" value="MAPEG-like_dom_sf"/>
</dbReference>
<accession>L1IBC6</accession>
<dbReference type="HOGENOM" id="CLU_130679_0_0_1"/>
<dbReference type="RefSeq" id="XP_005820513.1">
    <property type="nucleotide sequence ID" value="XM_005820456.1"/>
</dbReference>
<keyword evidence="2 5" id="KW-0812">Transmembrane</keyword>